<evidence type="ECO:0000259" key="5">
    <source>
        <dbReference type="Pfam" id="PF23247"/>
    </source>
</evidence>
<dbReference type="InterPro" id="IPR027417">
    <property type="entry name" value="P-loop_NTPase"/>
</dbReference>
<dbReference type="GO" id="GO:0006952">
    <property type="term" value="P:defense response"/>
    <property type="evidence" value="ECO:0007669"/>
    <property type="project" value="UniProtKB-KW"/>
</dbReference>
<dbReference type="PRINTS" id="PR00364">
    <property type="entry name" value="DISEASERSIST"/>
</dbReference>
<gene>
    <name evidence="6" type="ORF">GH714_028409</name>
</gene>
<dbReference type="EMBL" id="JAAGAX010000010">
    <property type="protein sequence ID" value="KAF2301628.1"/>
    <property type="molecule type" value="Genomic_DNA"/>
</dbReference>
<feature type="domain" description="Disease resistance protein At4g27190-like leucine-rich repeats" evidence="5">
    <location>
        <begin position="226"/>
        <end position="301"/>
    </location>
</feature>
<dbReference type="InterPro" id="IPR032675">
    <property type="entry name" value="LRR_dom_sf"/>
</dbReference>
<dbReference type="Pfam" id="PF23247">
    <property type="entry name" value="LRR_RPS2"/>
    <property type="match status" value="1"/>
</dbReference>
<dbReference type="SUPFAM" id="SSF52540">
    <property type="entry name" value="P-loop containing nucleoside triphosphate hydrolases"/>
    <property type="match status" value="1"/>
</dbReference>
<evidence type="ECO:0000256" key="2">
    <source>
        <dbReference type="ARBA" id="ARBA00022821"/>
    </source>
</evidence>
<dbReference type="PANTHER" id="PTHR33463">
    <property type="entry name" value="NB-ARC DOMAIN-CONTAINING PROTEIN-RELATED"/>
    <property type="match status" value="1"/>
</dbReference>
<feature type="region of interest" description="Disordered" evidence="3">
    <location>
        <begin position="58"/>
        <end position="77"/>
    </location>
</feature>
<evidence type="ECO:0000259" key="4">
    <source>
        <dbReference type="Pfam" id="PF00931"/>
    </source>
</evidence>
<evidence type="ECO:0000313" key="7">
    <source>
        <dbReference type="Proteomes" id="UP000467840"/>
    </source>
</evidence>
<evidence type="ECO:0000256" key="1">
    <source>
        <dbReference type="ARBA" id="ARBA00008894"/>
    </source>
</evidence>
<dbReference type="Proteomes" id="UP000467840">
    <property type="component" value="Chromosome 4"/>
</dbReference>
<dbReference type="Gene3D" id="3.40.50.300">
    <property type="entry name" value="P-loop containing nucleotide triphosphate hydrolases"/>
    <property type="match status" value="1"/>
</dbReference>
<protein>
    <submittedName>
        <fullName evidence="6">Uncharacterized protein</fullName>
    </submittedName>
</protein>
<dbReference type="Pfam" id="PF00931">
    <property type="entry name" value="NB-ARC"/>
    <property type="match status" value="1"/>
</dbReference>
<keyword evidence="7" id="KW-1185">Reference proteome</keyword>
<dbReference type="InterPro" id="IPR050905">
    <property type="entry name" value="Plant_NBS-LRR"/>
</dbReference>
<evidence type="ECO:0000313" key="6">
    <source>
        <dbReference type="EMBL" id="KAF2301628.1"/>
    </source>
</evidence>
<dbReference type="PANTHER" id="PTHR33463:SF220">
    <property type="entry name" value="NB-ARC DOMAIN-CONTAINING PROTEIN"/>
    <property type="match status" value="1"/>
</dbReference>
<comment type="caution">
    <text evidence="6">The sequence shown here is derived from an EMBL/GenBank/DDBJ whole genome shotgun (WGS) entry which is preliminary data.</text>
</comment>
<proteinExistence type="inferred from homology"/>
<dbReference type="InterPro" id="IPR002182">
    <property type="entry name" value="NB-ARC"/>
</dbReference>
<dbReference type="InterPro" id="IPR057135">
    <property type="entry name" value="At4g27190-like_LRR"/>
</dbReference>
<comment type="similarity">
    <text evidence="1">Belongs to the disease resistance NB-LRR family.</text>
</comment>
<reference evidence="6 7" key="1">
    <citation type="journal article" date="2020" name="Mol. Plant">
        <title>The Chromosome-Based Rubber Tree Genome Provides New Insights into Spurge Genome Evolution and Rubber Biosynthesis.</title>
        <authorList>
            <person name="Liu J."/>
            <person name="Shi C."/>
            <person name="Shi C.C."/>
            <person name="Li W."/>
            <person name="Zhang Q.J."/>
            <person name="Zhang Y."/>
            <person name="Li K."/>
            <person name="Lu H.F."/>
            <person name="Shi C."/>
            <person name="Zhu S.T."/>
            <person name="Xiao Z.Y."/>
            <person name="Nan H."/>
            <person name="Yue Y."/>
            <person name="Zhu X.G."/>
            <person name="Wu Y."/>
            <person name="Hong X.N."/>
            <person name="Fan G.Y."/>
            <person name="Tong Y."/>
            <person name="Zhang D."/>
            <person name="Mao C.L."/>
            <person name="Liu Y.L."/>
            <person name="Hao S.J."/>
            <person name="Liu W.Q."/>
            <person name="Lv M.Q."/>
            <person name="Zhang H.B."/>
            <person name="Liu Y."/>
            <person name="Hu-Tang G.R."/>
            <person name="Wang J.P."/>
            <person name="Wang J.H."/>
            <person name="Sun Y.H."/>
            <person name="Ni S.B."/>
            <person name="Chen W.B."/>
            <person name="Zhang X.C."/>
            <person name="Jiao Y.N."/>
            <person name="Eichler E.E."/>
            <person name="Li G.H."/>
            <person name="Liu X."/>
            <person name="Gao L.Z."/>
        </authorList>
    </citation>
    <scope>NUCLEOTIDE SEQUENCE [LARGE SCALE GENOMIC DNA]</scope>
    <source>
        <strain evidence="7">cv. GT1</strain>
        <tissue evidence="6">Leaf</tissue>
    </source>
</reference>
<evidence type="ECO:0000256" key="3">
    <source>
        <dbReference type="SAM" id="MobiDB-lite"/>
    </source>
</evidence>
<dbReference type="FunFam" id="3.40.50.300:FF:001091">
    <property type="entry name" value="Probable disease resistance protein At1g61300"/>
    <property type="match status" value="1"/>
</dbReference>
<sequence length="631" mass="71133">MFHRQAIVGLKISYDCANFLCELEAEDEFSDPKIKPCPPPSVHRRLVRKDNKEGAATSSIVAFDGGSDDNRSRGARKRWSTTSSEIASWRYFQLHVRGRVAKKLEDVIALKAKGDFKEVVERTLPEPVVVRNVNPTVGTETTLDEACNFITGDQVGIFGIYEEGWDIDLDIVPLAQDVAKECRGCQSLSLPLVEPWPVELQGKNGSMLLRRKPQIEDLTWVILAPNLTCLTVDVNKHIEEIISVEKLDDVQVGDENFNPFFKLQVLRLLVLPQLKSIYPKALSFPSLEKIEVYECPQLKKLPLNSSSANGGKVEIKQRNNGGKMLNGRMILLKLPFYRALCMLAPFGDELANYGMVLDALIGLCWDCIAGQALYVCEFKEVVIRAPAVQLQAVLEALKTARQELWASEEDVKRKVDLEEGQQRKALQQVRLWVSMVEAMITEAEELERDGPRQVHKLLAGDISNYMFVGRVVKKLEDVIALKAKGDFKEVVERTLPEPVVVRNVNRTVGTETALDEAWSFITGDEGGIVGIYGMAGVGKLLSLINNRYATISNNFDVVIWAVASKDLKLEKIQEQIWEKIGISDEKWKKKSFREKADDIFHVLSRKKFVLLLDDIWQRVDLEEIGVPFPTR</sequence>
<dbReference type="AlphaFoldDB" id="A0A6A6LMZ8"/>
<organism evidence="6 7">
    <name type="scientific">Hevea brasiliensis</name>
    <name type="common">Para rubber tree</name>
    <name type="synonym">Siphonia brasiliensis</name>
    <dbReference type="NCBI Taxonomy" id="3981"/>
    <lineage>
        <taxon>Eukaryota</taxon>
        <taxon>Viridiplantae</taxon>
        <taxon>Streptophyta</taxon>
        <taxon>Embryophyta</taxon>
        <taxon>Tracheophyta</taxon>
        <taxon>Spermatophyta</taxon>
        <taxon>Magnoliopsida</taxon>
        <taxon>eudicotyledons</taxon>
        <taxon>Gunneridae</taxon>
        <taxon>Pentapetalae</taxon>
        <taxon>rosids</taxon>
        <taxon>fabids</taxon>
        <taxon>Malpighiales</taxon>
        <taxon>Euphorbiaceae</taxon>
        <taxon>Crotonoideae</taxon>
        <taxon>Micrandreae</taxon>
        <taxon>Hevea</taxon>
    </lineage>
</organism>
<keyword evidence="2" id="KW-0611">Plant defense</keyword>
<accession>A0A6A6LMZ8</accession>
<dbReference type="GO" id="GO:0043531">
    <property type="term" value="F:ADP binding"/>
    <property type="evidence" value="ECO:0007669"/>
    <property type="project" value="InterPro"/>
</dbReference>
<dbReference type="Gene3D" id="3.80.10.10">
    <property type="entry name" value="Ribonuclease Inhibitor"/>
    <property type="match status" value="1"/>
</dbReference>
<name>A0A6A6LMZ8_HEVBR</name>
<feature type="domain" description="NB-ARC" evidence="4">
    <location>
        <begin position="511"/>
        <end position="630"/>
    </location>
</feature>